<dbReference type="EMBL" id="JACVVK020000338">
    <property type="protein sequence ID" value="KAK7477946.1"/>
    <property type="molecule type" value="Genomic_DNA"/>
</dbReference>
<protein>
    <submittedName>
        <fullName evidence="1">Uncharacterized protein</fullName>
    </submittedName>
</protein>
<comment type="caution">
    <text evidence="1">The sequence shown here is derived from an EMBL/GenBank/DDBJ whole genome shotgun (WGS) entry which is preliminary data.</text>
</comment>
<gene>
    <name evidence="1" type="ORF">BaRGS_00030855</name>
</gene>
<reference evidence="1 2" key="1">
    <citation type="journal article" date="2023" name="Sci. Data">
        <title>Genome assembly of the Korean intertidal mud-creeper Batillaria attramentaria.</title>
        <authorList>
            <person name="Patra A.K."/>
            <person name="Ho P.T."/>
            <person name="Jun S."/>
            <person name="Lee S.J."/>
            <person name="Kim Y."/>
            <person name="Won Y.J."/>
        </authorList>
    </citation>
    <scope>NUCLEOTIDE SEQUENCE [LARGE SCALE GENOMIC DNA]</scope>
    <source>
        <strain evidence="1">Wonlab-2016</strain>
    </source>
</reference>
<dbReference type="AlphaFoldDB" id="A0ABD0JT46"/>
<accession>A0ABD0JT46</accession>
<sequence>MVVAPAASNTKKVSETRGRGTSLINMDSHLHPVFGRSGTICCDEELHSLLPVCWKFVGQDRAPHRNHVALASVDVLRFIVCARVAGPGCN</sequence>
<keyword evidence="2" id="KW-1185">Reference proteome</keyword>
<name>A0ABD0JT46_9CAEN</name>
<evidence type="ECO:0000313" key="2">
    <source>
        <dbReference type="Proteomes" id="UP001519460"/>
    </source>
</evidence>
<organism evidence="1 2">
    <name type="scientific">Batillaria attramentaria</name>
    <dbReference type="NCBI Taxonomy" id="370345"/>
    <lineage>
        <taxon>Eukaryota</taxon>
        <taxon>Metazoa</taxon>
        <taxon>Spiralia</taxon>
        <taxon>Lophotrochozoa</taxon>
        <taxon>Mollusca</taxon>
        <taxon>Gastropoda</taxon>
        <taxon>Caenogastropoda</taxon>
        <taxon>Sorbeoconcha</taxon>
        <taxon>Cerithioidea</taxon>
        <taxon>Batillariidae</taxon>
        <taxon>Batillaria</taxon>
    </lineage>
</organism>
<dbReference type="Proteomes" id="UP001519460">
    <property type="component" value="Unassembled WGS sequence"/>
</dbReference>
<evidence type="ECO:0000313" key="1">
    <source>
        <dbReference type="EMBL" id="KAK7477946.1"/>
    </source>
</evidence>
<proteinExistence type="predicted"/>